<dbReference type="FunFam" id="2.30.33.40:FF:000005">
    <property type="entry name" value="20 kDa chaperonin, chloroplastic"/>
    <property type="match status" value="1"/>
</dbReference>
<dbReference type="Proteomes" id="UP000593562">
    <property type="component" value="Unassembled WGS sequence"/>
</dbReference>
<dbReference type="InterPro" id="IPR020818">
    <property type="entry name" value="Chaperonin_GroES"/>
</dbReference>
<evidence type="ECO:0000313" key="10">
    <source>
        <dbReference type="Proteomes" id="UP000593562"/>
    </source>
</evidence>
<dbReference type="InParanoid" id="A0A7J7DQ24"/>
<dbReference type="SUPFAM" id="SSF55895">
    <property type="entry name" value="Ribonuclease Rh-like"/>
    <property type="match status" value="1"/>
</dbReference>
<dbReference type="SMART" id="SM00883">
    <property type="entry name" value="Cpn10"/>
    <property type="match status" value="2"/>
</dbReference>
<dbReference type="SUPFAM" id="SSF50129">
    <property type="entry name" value="GroES-like"/>
    <property type="match status" value="2"/>
</dbReference>
<dbReference type="PRINTS" id="PR00297">
    <property type="entry name" value="CHAPERONIN10"/>
</dbReference>
<comment type="similarity">
    <text evidence="2 8">Belongs to the RNase T2 family.</text>
</comment>
<dbReference type="GO" id="GO:0005524">
    <property type="term" value="F:ATP binding"/>
    <property type="evidence" value="ECO:0007669"/>
    <property type="project" value="InterPro"/>
</dbReference>
<dbReference type="PANTHER" id="PTHR10772">
    <property type="entry name" value="10 KDA HEAT SHOCK PROTEIN"/>
    <property type="match status" value="1"/>
</dbReference>
<dbReference type="InterPro" id="IPR001568">
    <property type="entry name" value="RNase_T2-like"/>
</dbReference>
<dbReference type="CDD" id="cd00320">
    <property type="entry name" value="cpn10"/>
    <property type="match status" value="2"/>
</dbReference>
<evidence type="ECO:0000256" key="5">
    <source>
        <dbReference type="ARBA" id="ARBA00073031"/>
    </source>
</evidence>
<dbReference type="InterPro" id="IPR011032">
    <property type="entry name" value="GroES-like_sf"/>
</dbReference>
<dbReference type="GO" id="GO:0003723">
    <property type="term" value="F:RNA binding"/>
    <property type="evidence" value="ECO:0007669"/>
    <property type="project" value="InterPro"/>
</dbReference>
<dbReference type="PANTHER" id="PTHR10772:SF63">
    <property type="entry name" value="20 KDA CHAPERONIN, CHLOROPLASTIC"/>
    <property type="match status" value="1"/>
</dbReference>
<evidence type="ECO:0000256" key="8">
    <source>
        <dbReference type="RuleBase" id="RU004328"/>
    </source>
</evidence>
<proteinExistence type="inferred from homology"/>
<dbReference type="Gene3D" id="2.30.33.40">
    <property type="entry name" value="GroES chaperonin"/>
    <property type="match status" value="2"/>
</dbReference>
<dbReference type="GO" id="GO:0044183">
    <property type="term" value="F:protein folding chaperone"/>
    <property type="evidence" value="ECO:0007669"/>
    <property type="project" value="InterPro"/>
</dbReference>
<evidence type="ECO:0000256" key="1">
    <source>
        <dbReference type="ARBA" id="ARBA00006975"/>
    </source>
</evidence>
<dbReference type="HAMAP" id="MF_00580">
    <property type="entry name" value="CH10"/>
    <property type="match status" value="2"/>
</dbReference>
<dbReference type="InterPro" id="IPR037124">
    <property type="entry name" value="Chaperonin_GroES_sf"/>
</dbReference>
<protein>
    <recommendedName>
        <fullName evidence="5">20 kDa chaperonin, chloroplastic</fullName>
    </recommendedName>
    <alternativeName>
        <fullName evidence="4">Chaperonin 10</fullName>
    </alternativeName>
    <alternativeName>
        <fullName evidence="6">Protein Cpn21</fullName>
    </alternativeName>
</protein>
<sequence length="427" mass="46835">MNPGIRDQSYTPCLTPSHRAQARDATCVVTWAAPGLETRTDEIAEKNWSQSQEPIEILNSIELLNPILQEMTENWPNIKNTSENEWFWRYEWQMHGRCYKFPSEPILFFRTGLDFIKQHNLLKILSDGKILPNNERYKGSQIANAFAKGLSVNVSIRCNTNSNERVQLKEEMTTSQFTASSISVSARNLTSFEGLRPSTVKFASFGTLKAGTHSQRSFRGLVVKAATVVAPKFTSIKPLGDRVLVRIKTVEEKTGGGILLPTSAQSKPQGGEVVAVGEGKSLGKTKVDISVKTGSQVVYSKFAGTELEFNGLNHLILKEDDIVGILETEDIKDLKPLNDRVLIKVAEAEEKTAGGLLLTQSTKDKPSIGTVIAVGPGTLDEEGNRKPLPISQGSNVLYSKYAGNDFKGSDGSNYIALRVSDVMAVLS</sequence>
<evidence type="ECO:0000313" key="9">
    <source>
        <dbReference type="EMBL" id="KAF5748403.1"/>
    </source>
</evidence>
<dbReference type="FunCoup" id="A0A7J7DQ24">
    <property type="interactions" value="1666"/>
</dbReference>
<evidence type="ECO:0000256" key="4">
    <source>
        <dbReference type="ARBA" id="ARBA00031971"/>
    </source>
</evidence>
<accession>A0A7J7DQ24</accession>
<dbReference type="GO" id="GO:0051087">
    <property type="term" value="F:protein-folding chaperone binding"/>
    <property type="evidence" value="ECO:0007669"/>
    <property type="project" value="TreeGrafter"/>
</dbReference>
<dbReference type="GO" id="GO:0033897">
    <property type="term" value="F:ribonuclease T2 activity"/>
    <property type="evidence" value="ECO:0007669"/>
    <property type="project" value="InterPro"/>
</dbReference>
<reference evidence="9 10" key="1">
    <citation type="journal article" date="2020" name="Nat. Commun.">
        <title>Genome of Tripterygium wilfordii and identification of cytochrome P450 involved in triptolide biosynthesis.</title>
        <authorList>
            <person name="Tu L."/>
            <person name="Su P."/>
            <person name="Zhang Z."/>
            <person name="Gao L."/>
            <person name="Wang J."/>
            <person name="Hu T."/>
            <person name="Zhou J."/>
            <person name="Zhang Y."/>
            <person name="Zhao Y."/>
            <person name="Liu Y."/>
            <person name="Song Y."/>
            <person name="Tong Y."/>
            <person name="Lu Y."/>
            <person name="Yang J."/>
            <person name="Xu C."/>
            <person name="Jia M."/>
            <person name="Peters R.J."/>
            <person name="Huang L."/>
            <person name="Gao W."/>
        </authorList>
    </citation>
    <scope>NUCLEOTIDE SEQUENCE [LARGE SCALE GENOMIC DNA]</scope>
    <source>
        <strain evidence="10">cv. XIE 37</strain>
        <tissue evidence="9">Leaf</tissue>
    </source>
</reference>
<dbReference type="InterPro" id="IPR018369">
    <property type="entry name" value="Chaprnonin_Cpn10_CS"/>
</dbReference>
<dbReference type="GO" id="GO:0051082">
    <property type="term" value="F:unfolded protein binding"/>
    <property type="evidence" value="ECO:0007669"/>
    <property type="project" value="TreeGrafter"/>
</dbReference>
<comment type="similarity">
    <text evidence="1 7">Belongs to the GroES chaperonin family.</text>
</comment>
<dbReference type="AlphaFoldDB" id="A0A7J7DQ24"/>
<organism evidence="9 10">
    <name type="scientific">Tripterygium wilfordii</name>
    <name type="common">Thunder God vine</name>
    <dbReference type="NCBI Taxonomy" id="458696"/>
    <lineage>
        <taxon>Eukaryota</taxon>
        <taxon>Viridiplantae</taxon>
        <taxon>Streptophyta</taxon>
        <taxon>Embryophyta</taxon>
        <taxon>Tracheophyta</taxon>
        <taxon>Spermatophyta</taxon>
        <taxon>Magnoliopsida</taxon>
        <taxon>eudicotyledons</taxon>
        <taxon>Gunneridae</taxon>
        <taxon>Pentapetalae</taxon>
        <taxon>rosids</taxon>
        <taxon>fabids</taxon>
        <taxon>Celastrales</taxon>
        <taxon>Celastraceae</taxon>
        <taxon>Tripterygium</taxon>
    </lineage>
</organism>
<dbReference type="InterPro" id="IPR036430">
    <property type="entry name" value="RNase_T2-like_sf"/>
</dbReference>
<dbReference type="Pfam" id="PF00445">
    <property type="entry name" value="Ribonuclease_T2"/>
    <property type="match status" value="1"/>
</dbReference>
<dbReference type="Pfam" id="PF00166">
    <property type="entry name" value="Cpn10"/>
    <property type="match status" value="2"/>
</dbReference>
<dbReference type="NCBIfam" id="NF001531">
    <property type="entry name" value="PRK00364.2-2"/>
    <property type="match status" value="2"/>
</dbReference>
<dbReference type="PROSITE" id="PS00681">
    <property type="entry name" value="CHAPERONINS_CPN10"/>
    <property type="match status" value="2"/>
</dbReference>
<evidence type="ECO:0000256" key="3">
    <source>
        <dbReference type="ARBA" id="ARBA00023186"/>
    </source>
</evidence>
<dbReference type="Gene3D" id="3.90.730.10">
    <property type="entry name" value="Ribonuclease T2-like"/>
    <property type="match status" value="1"/>
</dbReference>
<dbReference type="EMBL" id="JAAARO010000004">
    <property type="protein sequence ID" value="KAF5748403.1"/>
    <property type="molecule type" value="Genomic_DNA"/>
</dbReference>
<keyword evidence="10" id="KW-1185">Reference proteome</keyword>
<keyword evidence="3 7" id="KW-0143">Chaperone</keyword>
<name>A0A7J7DQ24_TRIWF</name>
<dbReference type="GO" id="GO:0046872">
    <property type="term" value="F:metal ion binding"/>
    <property type="evidence" value="ECO:0007669"/>
    <property type="project" value="TreeGrafter"/>
</dbReference>
<dbReference type="FunFam" id="2.30.33.40:FF:000001">
    <property type="entry name" value="10 kDa chaperonin"/>
    <property type="match status" value="1"/>
</dbReference>
<evidence type="ECO:0000256" key="2">
    <source>
        <dbReference type="ARBA" id="ARBA00007469"/>
    </source>
</evidence>
<comment type="caution">
    <text evidence="9">The sequence shown here is derived from an EMBL/GenBank/DDBJ whole genome shotgun (WGS) entry which is preliminary data.</text>
</comment>
<evidence type="ECO:0000256" key="6">
    <source>
        <dbReference type="ARBA" id="ARBA00079398"/>
    </source>
</evidence>
<evidence type="ECO:0000256" key="7">
    <source>
        <dbReference type="RuleBase" id="RU003479"/>
    </source>
</evidence>
<dbReference type="GO" id="GO:0005739">
    <property type="term" value="C:mitochondrion"/>
    <property type="evidence" value="ECO:0007669"/>
    <property type="project" value="TreeGrafter"/>
</dbReference>
<dbReference type="GO" id="GO:0009507">
    <property type="term" value="C:chloroplast"/>
    <property type="evidence" value="ECO:0007669"/>
    <property type="project" value="TreeGrafter"/>
</dbReference>
<gene>
    <name evidence="9" type="ORF">HS088_TW04G00356</name>
</gene>